<gene>
    <name evidence="1" type="ORF">BpHYR1_046957</name>
</gene>
<evidence type="ECO:0000313" key="1">
    <source>
        <dbReference type="EMBL" id="RMZ94464.1"/>
    </source>
</evidence>
<sequence length="78" mass="9355">MNSLFKIHGNSSKGLKGIWLFLFLMKPIYRHVCNLYIDSYPSSYMNVSFSSHFLDKFSVSFIILWKEKKVPWFRDQKN</sequence>
<keyword evidence="2" id="KW-1185">Reference proteome</keyword>
<comment type="caution">
    <text evidence="1">The sequence shown here is derived from an EMBL/GenBank/DDBJ whole genome shotgun (WGS) entry which is preliminary data.</text>
</comment>
<dbReference type="Proteomes" id="UP000276133">
    <property type="component" value="Unassembled WGS sequence"/>
</dbReference>
<dbReference type="EMBL" id="REGN01013035">
    <property type="protein sequence ID" value="RMZ94464.1"/>
    <property type="molecule type" value="Genomic_DNA"/>
</dbReference>
<accession>A0A3M7P6Z1</accession>
<evidence type="ECO:0000313" key="2">
    <source>
        <dbReference type="Proteomes" id="UP000276133"/>
    </source>
</evidence>
<organism evidence="1 2">
    <name type="scientific">Brachionus plicatilis</name>
    <name type="common">Marine rotifer</name>
    <name type="synonym">Brachionus muelleri</name>
    <dbReference type="NCBI Taxonomy" id="10195"/>
    <lineage>
        <taxon>Eukaryota</taxon>
        <taxon>Metazoa</taxon>
        <taxon>Spiralia</taxon>
        <taxon>Gnathifera</taxon>
        <taxon>Rotifera</taxon>
        <taxon>Eurotatoria</taxon>
        <taxon>Monogononta</taxon>
        <taxon>Pseudotrocha</taxon>
        <taxon>Ploima</taxon>
        <taxon>Brachionidae</taxon>
        <taxon>Brachionus</taxon>
    </lineage>
</organism>
<dbReference type="AlphaFoldDB" id="A0A3M7P6Z1"/>
<proteinExistence type="predicted"/>
<name>A0A3M7P6Z1_BRAPC</name>
<protein>
    <submittedName>
        <fullName evidence="1">Uncharacterized protein</fullName>
    </submittedName>
</protein>
<reference evidence="1 2" key="1">
    <citation type="journal article" date="2018" name="Sci. Rep.">
        <title>Genomic signatures of local adaptation to the degree of environmental predictability in rotifers.</title>
        <authorList>
            <person name="Franch-Gras L."/>
            <person name="Hahn C."/>
            <person name="Garcia-Roger E.M."/>
            <person name="Carmona M.J."/>
            <person name="Serra M."/>
            <person name="Gomez A."/>
        </authorList>
    </citation>
    <scope>NUCLEOTIDE SEQUENCE [LARGE SCALE GENOMIC DNA]</scope>
    <source>
        <strain evidence="1">HYR1</strain>
    </source>
</reference>